<proteinExistence type="predicted"/>
<evidence type="ECO:0000313" key="2">
    <source>
        <dbReference type="Proteomes" id="UP000280825"/>
    </source>
</evidence>
<name>A0A3S0Q103_9FLAO</name>
<evidence type="ECO:0008006" key="3">
    <source>
        <dbReference type="Google" id="ProtNLM"/>
    </source>
</evidence>
<dbReference type="Proteomes" id="UP000280825">
    <property type="component" value="Unassembled WGS sequence"/>
</dbReference>
<keyword evidence="2" id="KW-1185">Reference proteome</keyword>
<sequence>MIKQLIKVPRKVNCVVLGVLLQFMFSNVLLASEGKTTLPTVKSQYSQQITVSGTITSAEDKLPIPGVTIMVKGNSKMGVISDYDGKYKITIPSSGATLVFSSIGFKTI</sequence>
<reference evidence="1 2" key="1">
    <citation type="submission" date="2018-12" db="EMBL/GenBank/DDBJ databases">
        <title>Flavobacterium sp. nov., isolated from glacier ice.</title>
        <authorList>
            <person name="Liu Q."/>
            <person name="Xin Y.-H."/>
        </authorList>
    </citation>
    <scope>NUCLEOTIDE SEQUENCE [LARGE SCALE GENOMIC DNA]</scope>
    <source>
        <strain evidence="1 2">RB1N8</strain>
    </source>
</reference>
<dbReference type="InterPro" id="IPR008969">
    <property type="entry name" value="CarboxyPept-like_regulatory"/>
</dbReference>
<dbReference type="Gene3D" id="2.60.40.1120">
    <property type="entry name" value="Carboxypeptidase-like, regulatory domain"/>
    <property type="match status" value="1"/>
</dbReference>
<organism evidence="1 2">
    <name type="scientific">Flavobacterium bomense</name>
    <dbReference type="NCBI Taxonomy" id="2497483"/>
    <lineage>
        <taxon>Bacteria</taxon>
        <taxon>Pseudomonadati</taxon>
        <taxon>Bacteroidota</taxon>
        <taxon>Flavobacteriia</taxon>
        <taxon>Flavobacteriales</taxon>
        <taxon>Flavobacteriaceae</taxon>
        <taxon>Flavobacterium</taxon>
    </lineage>
</organism>
<gene>
    <name evidence="1" type="ORF">EKL98_16875</name>
</gene>
<dbReference type="Pfam" id="PF13715">
    <property type="entry name" value="CarbopepD_reg_2"/>
    <property type="match status" value="1"/>
</dbReference>
<dbReference type="EMBL" id="RYDJ01000220">
    <property type="protein sequence ID" value="RTY95410.1"/>
    <property type="molecule type" value="Genomic_DNA"/>
</dbReference>
<accession>A0A3S0Q103</accession>
<comment type="caution">
    <text evidence="1">The sequence shown here is derived from an EMBL/GenBank/DDBJ whole genome shotgun (WGS) entry which is preliminary data.</text>
</comment>
<dbReference type="RefSeq" id="WP_126563226.1">
    <property type="nucleotide sequence ID" value="NZ_RYDJ01000220.1"/>
</dbReference>
<protein>
    <recommendedName>
        <fullName evidence="3">Carboxypeptidase-like regulatory domain-containing protein</fullName>
    </recommendedName>
</protein>
<evidence type="ECO:0000313" key="1">
    <source>
        <dbReference type="EMBL" id="RTY95410.1"/>
    </source>
</evidence>
<dbReference type="AlphaFoldDB" id="A0A3S0Q103"/>
<dbReference type="SUPFAM" id="SSF49464">
    <property type="entry name" value="Carboxypeptidase regulatory domain-like"/>
    <property type="match status" value="1"/>
</dbReference>